<dbReference type="InterPro" id="IPR039999">
    <property type="entry name" value="LYAR"/>
</dbReference>
<dbReference type="GO" id="GO:0000122">
    <property type="term" value="P:negative regulation of transcription by RNA polymerase II"/>
    <property type="evidence" value="ECO:0007669"/>
    <property type="project" value="TreeGrafter"/>
</dbReference>
<dbReference type="Gene3D" id="3.30.160.60">
    <property type="entry name" value="Classic Zinc Finger"/>
    <property type="match status" value="1"/>
</dbReference>
<dbReference type="FunFam" id="3.30.160.60:FF:001583">
    <property type="entry name" value="UBP1-associated proteins 1C"/>
    <property type="match status" value="1"/>
</dbReference>
<dbReference type="Pfam" id="PF08790">
    <property type="entry name" value="zf-LYAR"/>
    <property type="match status" value="1"/>
</dbReference>
<dbReference type="InterPro" id="IPR036236">
    <property type="entry name" value="Znf_C2H2_sf"/>
</dbReference>
<evidence type="ECO:0000256" key="6">
    <source>
        <dbReference type="ARBA" id="ARBA00023242"/>
    </source>
</evidence>
<dbReference type="AlphaFoldDB" id="A0A6V7P116"/>
<evidence type="ECO:0000256" key="3">
    <source>
        <dbReference type="ARBA" id="ARBA00022737"/>
    </source>
</evidence>
<dbReference type="GO" id="GO:0008270">
    <property type="term" value="F:zinc ion binding"/>
    <property type="evidence" value="ECO:0007669"/>
    <property type="project" value="UniProtKB-KW"/>
</dbReference>
<feature type="compositionally biased region" description="Basic and acidic residues" evidence="8">
    <location>
        <begin position="213"/>
        <end position="235"/>
    </location>
</feature>
<dbReference type="PROSITE" id="PS51804">
    <property type="entry name" value="ZF_C2HC_LYAR"/>
    <property type="match status" value="2"/>
</dbReference>
<feature type="compositionally biased region" description="Basic and acidic residues" evidence="8">
    <location>
        <begin position="158"/>
        <end position="197"/>
    </location>
</feature>
<feature type="region of interest" description="Disordered" evidence="8">
    <location>
        <begin position="120"/>
        <end position="235"/>
    </location>
</feature>
<dbReference type="SUPFAM" id="SSF57667">
    <property type="entry name" value="beta-beta-alpha zinc fingers"/>
    <property type="match status" value="3"/>
</dbReference>
<dbReference type="GO" id="GO:0006364">
    <property type="term" value="P:rRNA processing"/>
    <property type="evidence" value="ECO:0007669"/>
    <property type="project" value="TreeGrafter"/>
</dbReference>
<dbReference type="InterPro" id="IPR014898">
    <property type="entry name" value="Znf_C2H2_LYAR"/>
</dbReference>
<evidence type="ECO:0000256" key="5">
    <source>
        <dbReference type="ARBA" id="ARBA00022833"/>
    </source>
</evidence>
<accession>A0A6V7P116</accession>
<protein>
    <recommendedName>
        <fullName evidence="9">U1-type domain-containing protein</fullName>
    </recommendedName>
</protein>
<keyword evidence="5" id="KW-0862">Zinc</keyword>
<dbReference type="PANTHER" id="PTHR13100">
    <property type="entry name" value="CELL GROWTH-REGULATING NUCLEOLAR PROTEIN LYAR"/>
    <property type="match status" value="1"/>
</dbReference>
<dbReference type="InterPro" id="IPR013087">
    <property type="entry name" value="Znf_C2H2_type"/>
</dbReference>
<keyword evidence="6" id="KW-0539">Nucleus</keyword>
<proteinExistence type="predicted"/>
<dbReference type="Gene3D" id="3.30.1490.490">
    <property type="match status" value="1"/>
</dbReference>
<evidence type="ECO:0000256" key="2">
    <source>
        <dbReference type="ARBA" id="ARBA00022723"/>
    </source>
</evidence>
<dbReference type="Pfam" id="PF12874">
    <property type="entry name" value="zf-met"/>
    <property type="match status" value="1"/>
</dbReference>
<dbReference type="InterPro" id="IPR058719">
    <property type="entry name" value="WHD_LYAR"/>
</dbReference>
<evidence type="ECO:0000256" key="4">
    <source>
        <dbReference type="ARBA" id="ARBA00022771"/>
    </source>
</evidence>
<dbReference type="GO" id="GO:0003677">
    <property type="term" value="F:DNA binding"/>
    <property type="evidence" value="ECO:0007669"/>
    <property type="project" value="InterPro"/>
</dbReference>
<dbReference type="EMBL" id="LR862143">
    <property type="protein sequence ID" value="CAD1824244.1"/>
    <property type="molecule type" value="Genomic_DNA"/>
</dbReference>
<evidence type="ECO:0000259" key="9">
    <source>
        <dbReference type="SMART" id="SM00451"/>
    </source>
</evidence>
<dbReference type="GO" id="GO:0005730">
    <property type="term" value="C:nucleolus"/>
    <property type="evidence" value="ECO:0007669"/>
    <property type="project" value="TreeGrafter"/>
</dbReference>
<evidence type="ECO:0000256" key="7">
    <source>
        <dbReference type="PROSITE-ProRule" id="PRU01145"/>
    </source>
</evidence>
<feature type="region of interest" description="Disordered" evidence="8">
    <location>
        <begin position="56"/>
        <end position="84"/>
    </location>
</feature>
<evidence type="ECO:0000256" key="1">
    <source>
        <dbReference type="ARBA" id="ARBA00004123"/>
    </source>
</evidence>
<dbReference type="PANTHER" id="PTHR13100:SF10">
    <property type="entry name" value="CELL GROWTH-REGULATING NUCLEOLAR PROTEIN"/>
    <property type="match status" value="1"/>
</dbReference>
<comment type="subcellular location">
    <subcellularLocation>
        <location evidence="1">Nucleus</location>
    </subcellularLocation>
</comment>
<keyword evidence="4 7" id="KW-0863">Zinc-finger</keyword>
<evidence type="ECO:0000313" key="10">
    <source>
        <dbReference type="EMBL" id="CAD1824244.1"/>
    </source>
</evidence>
<reference evidence="10" key="1">
    <citation type="submission" date="2020-07" db="EMBL/GenBank/DDBJ databases">
        <authorList>
            <person name="Lin J."/>
        </authorList>
    </citation>
    <scope>NUCLEOTIDE SEQUENCE</scope>
</reference>
<keyword evidence="3" id="KW-0677">Repeat</keyword>
<evidence type="ECO:0000256" key="8">
    <source>
        <dbReference type="SAM" id="MobiDB-lite"/>
    </source>
</evidence>
<feature type="domain" description="U1-type" evidence="9">
    <location>
        <begin position="91"/>
        <end position="125"/>
    </location>
</feature>
<dbReference type="SMART" id="SM00451">
    <property type="entry name" value="ZnF_U1"/>
    <property type="match status" value="1"/>
</dbReference>
<dbReference type="Pfam" id="PF25879">
    <property type="entry name" value="WHD_LYAR"/>
    <property type="match status" value="1"/>
</dbReference>
<sequence>MVWFQCEDCGENLKKPKLPNHFRICSAYKLSCIDCGEIFSQQSVQSHTQCISEAEKYGPKDQGRAPHNTQAKPDKPKQNADVDINVGLSSHPPWFCSLCNTTTTSKQTLLLHAEGKKHRAKARAFHASQKQSNAVDSAANEKGIQSYVPSSDSVKPNGLEKIEEHEEKVLVPKEKESTTKRKREDKESDRDMDKNVERQNLCGLNNGEVIQAEESKKPKEKRKDHEDKQEESKEITKHKFKWKKIATSILKSNPDQCMKIKKLQKLVVKELRESGLTDDKEHLHELLMDKISTSSRFSIDKKHIKLVGEGENHDVFWGPEMKSLTKNRREWYYHLRFIIFLLEFYASMPTPYQKCCRFNQLEKLSLFISQLSHMPRWLHHPEKFFAVSSYNNICETATQQFQWVDVRVIEASYDR</sequence>
<dbReference type="InterPro" id="IPR003604">
    <property type="entry name" value="Matrin/U1-like-C_Znf_C2H2"/>
</dbReference>
<keyword evidence="2" id="KW-0479">Metal-binding</keyword>
<gene>
    <name evidence="10" type="ORF">CB5_LOCUS7455</name>
</gene>
<name>A0A6V7P116_ANACO</name>
<dbReference type="FunFam" id="3.30.1490.490:FF:000001">
    <property type="entry name" value="cell growth-regulating nucleolar protein-like"/>
    <property type="match status" value="1"/>
</dbReference>
<organism evidence="10">
    <name type="scientific">Ananas comosus var. bracteatus</name>
    <name type="common">red pineapple</name>
    <dbReference type="NCBI Taxonomy" id="296719"/>
    <lineage>
        <taxon>Eukaryota</taxon>
        <taxon>Viridiplantae</taxon>
        <taxon>Streptophyta</taxon>
        <taxon>Embryophyta</taxon>
        <taxon>Tracheophyta</taxon>
        <taxon>Spermatophyta</taxon>
        <taxon>Magnoliopsida</taxon>
        <taxon>Liliopsida</taxon>
        <taxon>Poales</taxon>
        <taxon>Bromeliaceae</taxon>
        <taxon>Bromelioideae</taxon>
        <taxon>Ananas</taxon>
    </lineage>
</organism>